<name>A0A061AYE8_RHOTO</name>
<accession>A0A061AYE8</accession>
<dbReference type="EMBL" id="LK052941">
    <property type="protein sequence ID" value="CDR42265.1"/>
    <property type="molecule type" value="Genomic_DNA"/>
</dbReference>
<proteinExistence type="predicted"/>
<feature type="compositionally biased region" description="Polar residues" evidence="1">
    <location>
        <begin position="321"/>
        <end position="341"/>
    </location>
</feature>
<reference evidence="2" key="1">
    <citation type="journal article" date="2014" name="Genome Announc.">
        <title>Draft genome sequence of Rhodosporidium toruloides CECT1137, an oleaginous yeast of biotechnological interest.</title>
        <authorList>
            <person name="Morin N."/>
            <person name="Calcas X."/>
            <person name="Devillers H."/>
            <person name="Durrens P."/>
            <person name="Sherman D.J."/>
            <person name="Nicaud J.-M."/>
            <person name="Neuveglise C."/>
        </authorList>
    </citation>
    <scope>NUCLEOTIDE SEQUENCE</scope>
    <source>
        <strain evidence="2">CECT1137</strain>
    </source>
</reference>
<feature type="region of interest" description="Disordered" evidence="1">
    <location>
        <begin position="296"/>
        <end position="341"/>
    </location>
</feature>
<feature type="region of interest" description="Disordered" evidence="1">
    <location>
        <begin position="418"/>
        <end position="443"/>
    </location>
</feature>
<dbReference type="OrthoDB" id="10290199at2759"/>
<sequence>MTQRKGHPINPTVAFPSYKLWPPKGASFSTRHDFVLAIQLAALRVGMTDLEVHWREGHHAPLLISPARYEDEGEDDFDTRILARAKPVNASDACEDAWTLFAWNKKLVTKHLWFCEDRGLRVFVNERSSVAHTIELSLNTIIVGRGHRCVLEAALRVHARCKGRFLDVSTQGPTLNDHLVFTCAASSCCYRVQLEACGAADEWRCTGLHPVHDCDIAAGERTPPLKRCLRYFPRIDFNWSPFSPSSPLYRLSPPANPPERKFSVSSASMGAETYRKPDVLSLKDDDEPDDEMTALVAGDPFRTGSPNVLRRDMDENDASRHTGTPAQTVESGRPSQASTTGVVPCNTATGRSDPAGPLADEIVALRAHLAAVGRRLEARIGRQQQEGELELKAAHAEIRGLNKSMHKLRLKQKLWMEKKTAKRAAKKLRQKLKKQKKAKQTTL</sequence>
<dbReference type="AlphaFoldDB" id="A0A061AYE8"/>
<feature type="compositionally biased region" description="Basic residues" evidence="1">
    <location>
        <begin position="420"/>
        <end position="443"/>
    </location>
</feature>
<feature type="compositionally biased region" description="Basic and acidic residues" evidence="1">
    <location>
        <begin position="309"/>
        <end position="320"/>
    </location>
</feature>
<evidence type="ECO:0000256" key="1">
    <source>
        <dbReference type="SAM" id="MobiDB-lite"/>
    </source>
</evidence>
<organism evidence="2">
    <name type="scientific">Rhodotorula toruloides</name>
    <name type="common">Yeast</name>
    <name type="synonym">Rhodosporidium toruloides</name>
    <dbReference type="NCBI Taxonomy" id="5286"/>
    <lineage>
        <taxon>Eukaryota</taxon>
        <taxon>Fungi</taxon>
        <taxon>Dikarya</taxon>
        <taxon>Basidiomycota</taxon>
        <taxon>Pucciniomycotina</taxon>
        <taxon>Microbotryomycetes</taxon>
        <taxon>Sporidiobolales</taxon>
        <taxon>Sporidiobolaceae</taxon>
        <taxon>Rhodotorula</taxon>
    </lineage>
</organism>
<protein>
    <submittedName>
        <fullName evidence="2">RHTO0S06e11936g1_1</fullName>
    </submittedName>
</protein>
<evidence type="ECO:0000313" key="2">
    <source>
        <dbReference type="EMBL" id="CDR42265.1"/>
    </source>
</evidence>
<gene>
    <name evidence="2" type="ORF">RHTO0S_06e11936g</name>
</gene>